<evidence type="ECO:0000313" key="3">
    <source>
        <dbReference type="Proteomes" id="UP000777774"/>
    </source>
</evidence>
<dbReference type="Proteomes" id="UP000777774">
    <property type="component" value="Unassembled WGS sequence"/>
</dbReference>
<dbReference type="Pfam" id="PF04250">
    <property type="entry name" value="DUF429"/>
    <property type="match status" value="1"/>
</dbReference>
<evidence type="ECO:0000256" key="1">
    <source>
        <dbReference type="SAM" id="MobiDB-lite"/>
    </source>
</evidence>
<dbReference type="EMBL" id="JAAXOY010000339">
    <property type="protein sequence ID" value="NKY40377.1"/>
    <property type="molecule type" value="Genomic_DNA"/>
</dbReference>
<sequence>MHYVGVDLAWGERARTGVAVLDDTGRLIRSTTVRTDAEIATAVAPPDAGPSVIAIDAPIVVPNATGSRRAEQLLHQQFGRYDAGAHPSNRSRPYFDPPRAARLAGTHGWDVDPAHRPDGSRTVAIEVYPHPAMVALFGLGRVIPYKVKPGRTLDTLRDAWGALLDHVDRVCGPVLRTDESPRWAQIRRTVDAAGRVAELRSVEDEVDAIFCAYLAWLWGTGDERMTVLGDVRDGYIVVPGPPTAPPAPRPTVRRSSPAAPESRRDLVALVARALRDADDAVDEAQANRLAPAVVDAILDDPAARAGLPGQG</sequence>
<proteinExistence type="predicted"/>
<keyword evidence="3" id="KW-1185">Reference proteome</keyword>
<organism evidence="2 3">
    <name type="scientific">Cellulomonas septica</name>
    <dbReference type="NCBI Taxonomy" id="285080"/>
    <lineage>
        <taxon>Bacteria</taxon>
        <taxon>Bacillati</taxon>
        <taxon>Actinomycetota</taxon>
        <taxon>Actinomycetes</taxon>
        <taxon>Micrococcales</taxon>
        <taxon>Cellulomonadaceae</taxon>
        <taxon>Cellulomonas</taxon>
    </lineage>
</organism>
<feature type="compositionally biased region" description="Pro residues" evidence="1">
    <location>
        <begin position="240"/>
        <end position="249"/>
    </location>
</feature>
<feature type="region of interest" description="Disordered" evidence="1">
    <location>
        <begin position="240"/>
        <end position="260"/>
    </location>
</feature>
<dbReference type="RefSeq" id="WP_168679332.1">
    <property type="nucleotide sequence ID" value="NZ_JAAXOY010000339.1"/>
</dbReference>
<protein>
    <submittedName>
        <fullName evidence="2">DUF429 domain-containing protein</fullName>
    </submittedName>
</protein>
<accession>A0ABX1K437</accession>
<dbReference type="InterPro" id="IPR007362">
    <property type="entry name" value="DUF429"/>
</dbReference>
<gene>
    <name evidence="2" type="ORF">HGA02_12795</name>
</gene>
<reference evidence="2 3" key="1">
    <citation type="submission" date="2020-04" db="EMBL/GenBank/DDBJ databases">
        <title>MicrobeNet Type strains.</title>
        <authorList>
            <person name="Nicholson A.C."/>
        </authorList>
    </citation>
    <scope>NUCLEOTIDE SEQUENCE [LARGE SCALE GENOMIC DNA]</scope>
    <source>
        <strain evidence="2 3">ATCC BAA-787</strain>
    </source>
</reference>
<evidence type="ECO:0000313" key="2">
    <source>
        <dbReference type="EMBL" id="NKY40377.1"/>
    </source>
</evidence>
<comment type="caution">
    <text evidence="2">The sequence shown here is derived from an EMBL/GenBank/DDBJ whole genome shotgun (WGS) entry which is preliminary data.</text>
</comment>
<name>A0ABX1K437_9CELL</name>